<dbReference type="InterPro" id="IPR001296">
    <property type="entry name" value="Glyco_trans_1"/>
</dbReference>
<organism evidence="6 7">
    <name type="scientific">Cellulomonas humilata</name>
    <dbReference type="NCBI Taxonomy" id="144055"/>
    <lineage>
        <taxon>Bacteria</taxon>
        <taxon>Bacillati</taxon>
        <taxon>Actinomycetota</taxon>
        <taxon>Actinomycetes</taxon>
        <taxon>Micrococcales</taxon>
        <taxon>Cellulomonadaceae</taxon>
        <taxon>Cellulomonas</taxon>
    </lineage>
</organism>
<keyword evidence="2" id="KW-0328">Glycosyltransferase</keyword>
<dbReference type="EMBL" id="JAUSVB010000003">
    <property type="protein sequence ID" value="MDQ0374223.1"/>
    <property type="molecule type" value="Genomic_DNA"/>
</dbReference>
<dbReference type="SUPFAM" id="SSF53756">
    <property type="entry name" value="UDP-Glycosyltransferase/glycogen phosphorylase"/>
    <property type="match status" value="1"/>
</dbReference>
<gene>
    <name evidence="6" type="ORF">J2X26_002544</name>
</gene>
<reference evidence="6 7" key="1">
    <citation type="submission" date="2023-07" db="EMBL/GenBank/DDBJ databases">
        <title>Sorghum-associated microbial communities from plants grown in Nebraska, USA.</title>
        <authorList>
            <person name="Schachtman D."/>
        </authorList>
    </citation>
    <scope>NUCLEOTIDE SEQUENCE [LARGE SCALE GENOMIC DNA]</scope>
    <source>
        <strain evidence="6 7">BE332</strain>
    </source>
</reference>
<comment type="caution">
    <text evidence="6">The sequence shown here is derived from an EMBL/GenBank/DDBJ whole genome shotgun (WGS) entry which is preliminary data.</text>
</comment>
<dbReference type="InterPro" id="IPR050194">
    <property type="entry name" value="Glycosyltransferase_grp1"/>
</dbReference>
<evidence type="ECO:0000256" key="3">
    <source>
        <dbReference type="ARBA" id="ARBA00022679"/>
    </source>
</evidence>
<accession>A0ABU0EG17</accession>
<keyword evidence="3" id="KW-0808">Transferase</keyword>
<sequence>MIVSHSRNPLGRILNYVSFGLSSRRLVRNADRFDAVYVYAPQLTAAIGPRTWSRRYALPYVLHVQDVWPDSIVGSGMLGAWLGRGVGALLGPWIRSVYRSAGAVVAIAPSMAQLLVERGASADRTSHALNWSVNEEMSAEVAAARTPQDRRTTVTFAGNLGEVQALDVLIRAASRVRDVPGLVVEIVGSGVAEERLRDLAQELGADNVRFLGRVDAAGMRDVYLRSDFQLVSLADLPLFRVTVPSKLAASLACGVPVVVAVAGDAGQLVRDGDCGLVVAPGDDDALVEALRSAARSTAEQRGSWGRNARQTYESKMSARAGIDTIEHALLKVLVHEHMESAR</sequence>
<dbReference type="Proteomes" id="UP001239626">
    <property type="component" value="Unassembled WGS sequence"/>
</dbReference>
<dbReference type="Pfam" id="PF00534">
    <property type="entry name" value="Glycos_transf_1"/>
    <property type="match status" value="1"/>
</dbReference>
<dbReference type="Pfam" id="PF13579">
    <property type="entry name" value="Glyco_trans_4_4"/>
    <property type="match status" value="1"/>
</dbReference>
<evidence type="ECO:0000256" key="1">
    <source>
        <dbReference type="ARBA" id="ARBA00021292"/>
    </source>
</evidence>
<evidence type="ECO:0000313" key="7">
    <source>
        <dbReference type="Proteomes" id="UP001239626"/>
    </source>
</evidence>
<dbReference type="InterPro" id="IPR028098">
    <property type="entry name" value="Glyco_trans_4-like_N"/>
</dbReference>
<proteinExistence type="predicted"/>
<dbReference type="CDD" id="cd03794">
    <property type="entry name" value="GT4_WbuB-like"/>
    <property type="match status" value="1"/>
</dbReference>
<evidence type="ECO:0000313" key="6">
    <source>
        <dbReference type="EMBL" id="MDQ0374223.1"/>
    </source>
</evidence>
<evidence type="ECO:0000259" key="5">
    <source>
        <dbReference type="Pfam" id="PF13579"/>
    </source>
</evidence>
<feature type="domain" description="Glycosyl transferase family 1" evidence="4">
    <location>
        <begin position="148"/>
        <end position="310"/>
    </location>
</feature>
<dbReference type="Gene3D" id="3.40.50.2000">
    <property type="entry name" value="Glycogen Phosphorylase B"/>
    <property type="match status" value="2"/>
</dbReference>
<name>A0ABU0EG17_9CELL</name>
<feature type="domain" description="Glycosyltransferase subfamily 4-like N-terminal" evidence="5">
    <location>
        <begin position="21"/>
        <end position="125"/>
    </location>
</feature>
<protein>
    <recommendedName>
        <fullName evidence="1">D-inositol 3-phosphate glycosyltransferase</fullName>
    </recommendedName>
</protein>
<evidence type="ECO:0000259" key="4">
    <source>
        <dbReference type="Pfam" id="PF00534"/>
    </source>
</evidence>
<evidence type="ECO:0000256" key="2">
    <source>
        <dbReference type="ARBA" id="ARBA00022676"/>
    </source>
</evidence>
<dbReference type="PANTHER" id="PTHR45947:SF3">
    <property type="entry name" value="SULFOQUINOVOSYL TRANSFERASE SQD2"/>
    <property type="match status" value="1"/>
</dbReference>
<dbReference type="PANTHER" id="PTHR45947">
    <property type="entry name" value="SULFOQUINOVOSYL TRANSFERASE SQD2"/>
    <property type="match status" value="1"/>
</dbReference>
<keyword evidence="7" id="KW-1185">Reference proteome</keyword>